<dbReference type="GO" id="GO:0046677">
    <property type="term" value="P:response to antibiotic"/>
    <property type="evidence" value="ECO:0007669"/>
    <property type="project" value="UniProtKB-KW"/>
</dbReference>
<dbReference type="SUPFAM" id="SSF55811">
    <property type="entry name" value="Nudix"/>
    <property type="match status" value="1"/>
</dbReference>
<gene>
    <name evidence="5" type="ORF">LARV_00311</name>
</gene>
<dbReference type="STRING" id="360412.LARV_00311"/>
<dbReference type="InterPro" id="IPR020084">
    <property type="entry name" value="NUDIX_hydrolase_CS"/>
</dbReference>
<keyword evidence="2" id="KW-0046">Antibiotic resistance</keyword>
<dbReference type="PANTHER" id="PTHR31438">
    <property type="entry name" value="LYSINE N-ACYLTRANSFERASE C17G9.06C-RELATED"/>
    <property type="match status" value="1"/>
</dbReference>
<dbReference type="PROSITE" id="PS51462">
    <property type="entry name" value="NUDIX"/>
    <property type="match status" value="1"/>
</dbReference>
<dbReference type="InterPro" id="IPR016181">
    <property type="entry name" value="Acyl_CoA_acyltransferase"/>
</dbReference>
<feature type="domain" description="Nudix hydrolase" evidence="4">
    <location>
        <begin position="5"/>
        <end position="168"/>
    </location>
</feature>
<dbReference type="PRINTS" id="PR00502">
    <property type="entry name" value="NUDIXFAMILY"/>
</dbReference>
<evidence type="ECO:0000256" key="1">
    <source>
        <dbReference type="ARBA" id="ARBA00022801"/>
    </source>
</evidence>
<dbReference type="GO" id="GO:0016787">
    <property type="term" value="F:hydrolase activity"/>
    <property type="evidence" value="ECO:0007669"/>
    <property type="project" value="UniProtKB-KW"/>
</dbReference>
<evidence type="ECO:0000256" key="2">
    <source>
        <dbReference type="ARBA" id="ARBA00023251"/>
    </source>
</evidence>
<dbReference type="Gene3D" id="3.90.79.10">
    <property type="entry name" value="Nucleoside Triphosphate Pyrophosphohydrolase"/>
    <property type="match status" value="1"/>
</dbReference>
<keyword evidence="1" id="KW-0378">Hydrolase</keyword>
<evidence type="ECO:0000313" key="6">
    <source>
        <dbReference type="Proteomes" id="UP000055060"/>
    </source>
</evidence>
<dbReference type="Pfam" id="PF13523">
    <property type="entry name" value="Acetyltransf_8"/>
    <property type="match status" value="1"/>
</dbReference>
<reference evidence="5" key="1">
    <citation type="submission" date="2015-07" db="EMBL/GenBank/DDBJ databases">
        <title>Draft Genome Sequences of Anaerolinea thermolimosa IMO-1, Bellilinea caldifistulae GOMI-1, Leptolinea tardivitalis YMTK-2, Levilinea saccharolytica KIBI-1,Longilinea arvoryzae KOME-1, Previously Described as Members of the Anaerolineaceae (Chloroflexi).</title>
        <authorList>
            <person name="Sekiguchi Y."/>
            <person name="Ohashi A."/>
            <person name="Matsuura N."/>
            <person name="Tourlousse M.D."/>
        </authorList>
    </citation>
    <scope>NUCLEOTIDE SEQUENCE [LARGE SCALE GENOMIC DNA]</scope>
    <source>
        <strain evidence="5">KOME-1</strain>
    </source>
</reference>
<organism evidence="5">
    <name type="scientific">Longilinea arvoryzae</name>
    <dbReference type="NCBI Taxonomy" id="360412"/>
    <lineage>
        <taxon>Bacteria</taxon>
        <taxon>Bacillati</taxon>
        <taxon>Chloroflexota</taxon>
        <taxon>Anaerolineae</taxon>
        <taxon>Anaerolineales</taxon>
        <taxon>Anaerolineaceae</taxon>
        <taxon>Longilinea</taxon>
    </lineage>
</organism>
<dbReference type="PANTHER" id="PTHR31438:SF1">
    <property type="entry name" value="LYSINE N-ACYLTRANSFERASE C17G9.06C-RELATED"/>
    <property type="match status" value="1"/>
</dbReference>
<dbReference type="InterPro" id="IPR000086">
    <property type="entry name" value="NUDIX_hydrolase_dom"/>
</dbReference>
<sequence length="412" mass="44852">MSTFLPLPKVTALILRPGLTGPQILAFHHPTAGLQLPAGTIDPGETPEAAVLREAEEESGLTRLRLVSKLGVVEVQAEPGQGWLLRSLRPLEAPHPGAAEVAQRIGRAWPVSVDERRAGLVHVTYTESDLNYTPPLFQWSVAGWVPQADLATAQVRHFYHLEAAAPTDPSWQWRADHGHIFRFEWLPLDPPPALIPPQDGWLRHLPAGPGPAQVIIEQGDLALRKLQPHPTDYAALQRWLSDPRVLEFYAGRDQAFDLARVSAQFDPAAAAAAGETPCLIFYKGWAAGFLQFYPLASQAACADYGLTAAGSLSAAGDLTAASGNPWALDLFIGQPELWSRGLGTKLLNAFADWLFSNTPATALAVDPHADNLRAIRAYEKAGFRRHKLLPAHKLHEGKWVDCVVLVKSAFGN</sequence>
<dbReference type="InterPro" id="IPR020476">
    <property type="entry name" value="Nudix_hydrolase"/>
</dbReference>
<dbReference type="EMBL" id="DF967972">
    <property type="protein sequence ID" value="GAP12575.1"/>
    <property type="molecule type" value="Genomic_DNA"/>
</dbReference>
<accession>A0A0S7B643</accession>
<evidence type="ECO:0000259" key="3">
    <source>
        <dbReference type="PROSITE" id="PS51186"/>
    </source>
</evidence>
<dbReference type="SUPFAM" id="SSF55729">
    <property type="entry name" value="Acyl-CoA N-acyltransferases (Nat)"/>
    <property type="match status" value="1"/>
</dbReference>
<feature type="domain" description="N-acetyltransferase" evidence="3">
    <location>
        <begin position="221"/>
        <end position="401"/>
    </location>
</feature>
<keyword evidence="6" id="KW-1185">Reference proteome</keyword>
<dbReference type="InterPro" id="IPR000182">
    <property type="entry name" value="GNAT_dom"/>
</dbReference>
<dbReference type="Proteomes" id="UP000055060">
    <property type="component" value="Unassembled WGS sequence"/>
</dbReference>
<dbReference type="Pfam" id="PF00293">
    <property type="entry name" value="NUDIX"/>
    <property type="match status" value="1"/>
</dbReference>
<dbReference type="InterPro" id="IPR015797">
    <property type="entry name" value="NUDIX_hydrolase-like_dom_sf"/>
</dbReference>
<evidence type="ECO:0000313" key="5">
    <source>
        <dbReference type="EMBL" id="GAP12575.1"/>
    </source>
</evidence>
<dbReference type="AlphaFoldDB" id="A0A0S7B643"/>
<dbReference type="OrthoDB" id="165272at2"/>
<dbReference type="GO" id="GO:0016410">
    <property type="term" value="F:N-acyltransferase activity"/>
    <property type="evidence" value="ECO:0007669"/>
    <property type="project" value="TreeGrafter"/>
</dbReference>
<proteinExistence type="predicted"/>
<dbReference type="Gene3D" id="3.40.630.30">
    <property type="match status" value="1"/>
</dbReference>
<dbReference type="PROSITE" id="PS51186">
    <property type="entry name" value="GNAT"/>
    <property type="match status" value="1"/>
</dbReference>
<dbReference type="PROSITE" id="PS00893">
    <property type="entry name" value="NUDIX_BOX"/>
    <property type="match status" value="1"/>
</dbReference>
<name>A0A0S7B643_9CHLR</name>
<protein>
    <submittedName>
        <fullName evidence="5">Acetyltransferase</fullName>
    </submittedName>
</protein>
<evidence type="ECO:0000259" key="4">
    <source>
        <dbReference type="PROSITE" id="PS51462"/>
    </source>
</evidence>
<keyword evidence="5" id="KW-0808">Transferase</keyword>